<keyword evidence="2" id="KW-1185">Reference proteome</keyword>
<accession>A0AAU0F546</accession>
<dbReference type="AlphaFoldDB" id="A0AAU0F546"/>
<dbReference type="KEGG" id="bpor:BPO_2434"/>
<reference evidence="1" key="1">
    <citation type="submission" date="2023-10" db="EMBL/GenBank/DDBJ databases">
        <title>Characterization and whole genome sequencing of a novel strain of Bergeyella porcorum QD2021 isolated from pig.</title>
        <authorList>
            <person name="Liu G."/>
            <person name="Chen C."/>
            <person name="Han X."/>
        </authorList>
    </citation>
    <scope>NUCLEOTIDE SEQUENCE</scope>
    <source>
        <strain evidence="1">QD2021</strain>
    </source>
</reference>
<dbReference type="EMBL" id="CP136426">
    <property type="protein sequence ID" value="WOC53081.1"/>
    <property type="molecule type" value="Genomic_DNA"/>
</dbReference>
<proteinExistence type="predicted"/>
<dbReference type="Proteomes" id="UP001432059">
    <property type="component" value="Chromosome"/>
</dbReference>
<organism evidence="1 2">
    <name type="scientific">Bergeyella porcorum</name>
    <dbReference type="NCBI Taxonomy" id="1735111"/>
    <lineage>
        <taxon>Bacteria</taxon>
        <taxon>Pseudomonadati</taxon>
        <taxon>Bacteroidota</taxon>
        <taxon>Flavobacteriia</taxon>
        <taxon>Flavobacteriales</taxon>
        <taxon>Weeksellaceae</taxon>
        <taxon>Bergeyella</taxon>
    </lineage>
</organism>
<name>A0AAU0F546_9FLAO</name>
<evidence type="ECO:0000313" key="1">
    <source>
        <dbReference type="EMBL" id="WOC53081.1"/>
    </source>
</evidence>
<protein>
    <recommendedName>
        <fullName evidence="3">Secreted protein</fullName>
    </recommendedName>
</protein>
<sequence length="70" mass="7707">MIHIPIYFFLVVKLFCFLRGWYRVVALASPRVASGNPPYAQPKSSEQTVLPQGSQHIVGTSGLIPAILPQ</sequence>
<gene>
    <name evidence="1" type="ORF">BPO_2434</name>
</gene>
<evidence type="ECO:0000313" key="2">
    <source>
        <dbReference type="Proteomes" id="UP001432059"/>
    </source>
</evidence>
<evidence type="ECO:0008006" key="3">
    <source>
        <dbReference type="Google" id="ProtNLM"/>
    </source>
</evidence>